<dbReference type="Pfam" id="PF13487">
    <property type="entry name" value="HD_5"/>
    <property type="match status" value="1"/>
</dbReference>
<dbReference type="InterPro" id="IPR029151">
    <property type="entry name" value="Sensor-like_sf"/>
</dbReference>
<feature type="domain" description="HD-GYP" evidence="7">
    <location>
        <begin position="781"/>
        <end position="985"/>
    </location>
</feature>
<evidence type="ECO:0000256" key="6">
    <source>
        <dbReference type="SAM" id="Phobius"/>
    </source>
</evidence>
<keyword evidence="3 6" id="KW-0812">Transmembrane</keyword>
<evidence type="ECO:0000259" key="7">
    <source>
        <dbReference type="PROSITE" id="PS51832"/>
    </source>
</evidence>
<organism evidence="8 9">
    <name type="scientific">Desulfosarcina ovata subsp. sediminis</name>
    <dbReference type="NCBI Taxonomy" id="885957"/>
    <lineage>
        <taxon>Bacteria</taxon>
        <taxon>Pseudomonadati</taxon>
        <taxon>Thermodesulfobacteriota</taxon>
        <taxon>Desulfobacteria</taxon>
        <taxon>Desulfobacterales</taxon>
        <taxon>Desulfosarcinaceae</taxon>
        <taxon>Desulfosarcina</taxon>
    </lineage>
</organism>
<evidence type="ECO:0000313" key="8">
    <source>
        <dbReference type="EMBL" id="BBO80644.1"/>
    </source>
</evidence>
<dbReference type="RefSeq" id="WP_155321540.1">
    <property type="nucleotide sequence ID" value="NZ_AP021876.1"/>
</dbReference>
<dbReference type="Proteomes" id="UP000425960">
    <property type="component" value="Chromosome"/>
</dbReference>
<dbReference type="InterPro" id="IPR037522">
    <property type="entry name" value="HD_GYP_dom"/>
</dbReference>
<name>A0A5K7ZH27_9BACT</name>
<dbReference type="InterPro" id="IPR029016">
    <property type="entry name" value="GAF-like_dom_sf"/>
</dbReference>
<dbReference type="PANTHER" id="PTHR43155">
    <property type="entry name" value="CYCLIC DI-GMP PHOSPHODIESTERASE PA4108-RELATED"/>
    <property type="match status" value="1"/>
</dbReference>
<evidence type="ECO:0000256" key="3">
    <source>
        <dbReference type="ARBA" id="ARBA00022692"/>
    </source>
</evidence>
<dbReference type="SUPFAM" id="SSF55781">
    <property type="entry name" value="GAF domain-like"/>
    <property type="match status" value="1"/>
</dbReference>
<dbReference type="PANTHER" id="PTHR43155:SF2">
    <property type="entry name" value="CYCLIC DI-GMP PHOSPHODIESTERASE PA4108"/>
    <property type="match status" value="1"/>
</dbReference>
<reference evidence="8 9" key="1">
    <citation type="submission" date="2019-11" db="EMBL/GenBank/DDBJ databases">
        <title>Comparative genomics of hydrocarbon-degrading Desulfosarcina strains.</title>
        <authorList>
            <person name="Watanabe M."/>
            <person name="Kojima H."/>
            <person name="Fukui M."/>
        </authorList>
    </citation>
    <scope>NUCLEOTIDE SEQUENCE [LARGE SCALE GENOMIC DNA]</scope>
    <source>
        <strain evidence="8 9">28bB2T</strain>
    </source>
</reference>
<dbReference type="Gene3D" id="3.30.450.20">
    <property type="entry name" value="PAS domain"/>
    <property type="match status" value="2"/>
</dbReference>
<dbReference type="KEGG" id="dov:DSCO28_12100"/>
<dbReference type="SMART" id="SM00065">
    <property type="entry name" value="GAF"/>
    <property type="match status" value="1"/>
</dbReference>
<dbReference type="SUPFAM" id="SSF103190">
    <property type="entry name" value="Sensory domain-like"/>
    <property type="match status" value="1"/>
</dbReference>
<keyword evidence="4 6" id="KW-1133">Transmembrane helix</keyword>
<protein>
    <submittedName>
        <fullName evidence="8">Phosphodiesterase</fullName>
    </submittedName>
</protein>
<feature type="transmembrane region" description="Helical" evidence="6">
    <location>
        <begin position="12"/>
        <end position="32"/>
    </location>
</feature>
<dbReference type="CDD" id="cd18774">
    <property type="entry name" value="PDC2_HK_sensor"/>
    <property type="match status" value="1"/>
</dbReference>
<dbReference type="Pfam" id="PF02743">
    <property type="entry name" value="dCache_1"/>
    <property type="match status" value="1"/>
</dbReference>
<evidence type="ECO:0000313" key="9">
    <source>
        <dbReference type="Proteomes" id="UP000425960"/>
    </source>
</evidence>
<dbReference type="Gene3D" id="1.10.3210.10">
    <property type="entry name" value="Hypothetical protein af1432"/>
    <property type="match status" value="2"/>
</dbReference>
<dbReference type="Pfam" id="PF13185">
    <property type="entry name" value="GAF_2"/>
    <property type="match status" value="1"/>
</dbReference>
<dbReference type="Gene3D" id="3.30.450.40">
    <property type="match status" value="1"/>
</dbReference>
<accession>A0A5K7ZH27</accession>
<dbReference type="SUPFAM" id="SSF109604">
    <property type="entry name" value="HD-domain/PDEase-like"/>
    <property type="match status" value="2"/>
</dbReference>
<evidence type="ECO:0000256" key="1">
    <source>
        <dbReference type="ARBA" id="ARBA00004651"/>
    </source>
</evidence>
<dbReference type="AlphaFoldDB" id="A0A5K7ZH27"/>
<comment type="subcellular location">
    <subcellularLocation>
        <location evidence="1">Cell membrane</location>
        <topology evidence="1">Multi-pass membrane protein</topology>
    </subcellularLocation>
</comment>
<evidence type="ECO:0000256" key="2">
    <source>
        <dbReference type="ARBA" id="ARBA00022475"/>
    </source>
</evidence>
<feature type="transmembrane region" description="Helical" evidence="6">
    <location>
        <begin position="354"/>
        <end position="373"/>
    </location>
</feature>
<evidence type="ECO:0000256" key="4">
    <source>
        <dbReference type="ARBA" id="ARBA00022989"/>
    </source>
</evidence>
<dbReference type="InterPro" id="IPR003018">
    <property type="entry name" value="GAF"/>
</dbReference>
<evidence type="ECO:0000256" key="5">
    <source>
        <dbReference type="ARBA" id="ARBA00023136"/>
    </source>
</evidence>
<keyword evidence="5 6" id="KW-0472">Membrane</keyword>
<gene>
    <name evidence="8" type="ORF">DSCO28_12100</name>
</gene>
<dbReference type="PROSITE" id="PS51832">
    <property type="entry name" value="HD_GYP"/>
    <property type="match status" value="1"/>
</dbReference>
<dbReference type="EMBL" id="AP021876">
    <property type="protein sequence ID" value="BBO80644.1"/>
    <property type="molecule type" value="Genomic_DNA"/>
</dbReference>
<dbReference type="SMART" id="SM00471">
    <property type="entry name" value="HDc"/>
    <property type="match status" value="1"/>
</dbReference>
<dbReference type="Gene3D" id="6.10.340.10">
    <property type="match status" value="1"/>
</dbReference>
<proteinExistence type="predicted"/>
<dbReference type="InterPro" id="IPR003607">
    <property type="entry name" value="HD/PDEase_dom"/>
</dbReference>
<keyword evidence="2" id="KW-1003">Cell membrane</keyword>
<dbReference type="GO" id="GO:0005886">
    <property type="term" value="C:plasma membrane"/>
    <property type="evidence" value="ECO:0007669"/>
    <property type="project" value="UniProtKB-SubCell"/>
</dbReference>
<dbReference type="InterPro" id="IPR033479">
    <property type="entry name" value="dCache_1"/>
</dbReference>
<sequence>MPFSKKKYPFYIGITTLVVVIVLTLSGFFLGISHHESKTAAMQMADRLFSEINAKTMQRYESVIASVAVLVGSASHMPAMATAPTGSGLSHPGIAMMLRALTLNDYLFSSYVGYDDGSFIQVVGVGKREEFRRYFGAPPETAYVLRIIAPDADGTLIQRWHFLDPHHHRIGVRDDLDPGYDPRGRPWYTRAQLEDAAFYTAPYIFSSTRLPGITCAERLGSGKGVFGADITLERFTQSLARQRVSENGMLFLFDRRGRLIAHSHESAVQTSRDDSLRFLPGAESDDPLVRSVVAGYLSDPDQMGDRTREAEIGGSMYLVRTTRLKAKLKFDQVLAVIAPVADFTGHIRQMQQRIFFFSGLTLLAFLPVVLFVSRKISGSLILLELESMKIRRFDFTPSAPFDSNIKEIHSLIQAFVLMKNTIRTRTDALIATQGKLKSLVDSGISLTAEKNMDQLLRHTFKRARELSRTDGGILYLRNASDQLELRILQNVSGSLAHANSINVSDPAAPAPPPGDTSKTAGWVATTAKTIVANRMDKQLASDRDKVDCHNLLTVPLSTREGVTIGVLQLFNARDDQGKKIVPFDKEIVGFVEALTAQAAVALHNKHLMEEQRALFDAFIQMIAGAIDAKSPYTGNHCARVPEVAEMLARAAHQTPTGPFADFRMQTQDQWREFRVAAWLHDCGKVTTPEYIVDKATKLETICDRIHEIRMRFEVLLRDAEITSYRQRLAGNGNDAEIEEQLQASRRQIMEDFAFVADCNMGGESMADEDIARLQQIGAQTWVRHLDDRIGISQKESALKRRHPAAGLPAIEPILADKPEHVIPRPLPNTQEKETMGIVMQIPANETNLGELYNLSIPRGTLTPEDRFKIQAHIIETIRMLDRMPFPDYLANVADYAGAHHETMIGTGYPRGLKKEQISIPARIMAIADIFEALTATDRPYKEPKTLSQALGIMRRMSDEQHIDADLFDLFLTEGIYRTYAQRFMDPHQIDAVDIRQYLSQGAP</sequence>
<dbReference type="CDD" id="cd00077">
    <property type="entry name" value="HDc"/>
    <property type="match status" value="1"/>
</dbReference>